<evidence type="ECO:0000313" key="1">
    <source>
        <dbReference type="EMBL" id="GBG65744.1"/>
    </source>
</evidence>
<organism evidence="1 2">
    <name type="scientific">Chara braunii</name>
    <name type="common">Braun's stonewort</name>
    <dbReference type="NCBI Taxonomy" id="69332"/>
    <lineage>
        <taxon>Eukaryota</taxon>
        <taxon>Viridiplantae</taxon>
        <taxon>Streptophyta</taxon>
        <taxon>Charophyceae</taxon>
        <taxon>Charales</taxon>
        <taxon>Characeae</taxon>
        <taxon>Chara</taxon>
    </lineage>
</organism>
<sequence length="331" mass="37094">MVEWRRGRPEKKEYVHICYTSRLMEGIPFRRLVLNGLKTVVGDRSANWLDHLVIGWRYGDAIGAKLCKSGQVFKKFKFAEWEANYLPECCLCGAGRHAEFLNPAAIRLLPAEGCLHVITADTCITNNGQLQLMLNAGLNHIPMKALDEGVALEEVEQAVDCILASNRCDMELSMEEETEVKKVVMKDAEKRLREYRISHRYITEEPFNSIAVRSEVEWLTKRYLVCLTEKAPHMPTFVCVNFIIKLALARVSGPDFVQLPEQPSAAAARLREAATAIAPIGAMAEKMPLPHLMVVYKAHKEAFRWITNTVGTVLSGVADVCTRVPSKAPVS</sequence>
<dbReference type="Gramene" id="GBG65744">
    <property type="protein sequence ID" value="GBG65744"/>
    <property type="gene ID" value="CBR_g52336"/>
</dbReference>
<dbReference type="AlphaFoldDB" id="A0A388K6R5"/>
<comment type="caution">
    <text evidence="1">The sequence shown here is derived from an EMBL/GenBank/DDBJ whole genome shotgun (WGS) entry which is preliminary data.</text>
</comment>
<dbReference type="EMBL" id="BFEA01000065">
    <property type="protein sequence ID" value="GBG65744.1"/>
    <property type="molecule type" value="Genomic_DNA"/>
</dbReference>
<evidence type="ECO:0000313" key="2">
    <source>
        <dbReference type="Proteomes" id="UP000265515"/>
    </source>
</evidence>
<accession>A0A388K6R5</accession>
<name>A0A388K6R5_CHABU</name>
<gene>
    <name evidence="1" type="ORF">CBR_g52336</name>
</gene>
<keyword evidence="2" id="KW-1185">Reference proteome</keyword>
<dbReference type="Proteomes" id="UP000265515">
    <property type="component" value="Unassembled WGS sequence"/>
</dbReference>
<reference evidence="1 2" key="1">
    <citation type="journal article" date="2018" name="Cell">
        <title>The Chara Genome: Secondary Complexity and Implications for Plant Terrestrialization.</title>
        <authorList>
            <person name="Nishiyama T."/>
            <person name="Sakayama H."/>
            <person name="Vries J.D."/>
            <person name="Buschmann H."/>
            <person name="Saint-Marcoux D."/>
            <person name="Ullrich K.K."/>
            <person name="Haas F.B."/>
            <person name="Vanderstraeten L."/>
            <person name="Becker D."/>
            <person name="Lang D."/>
            <person name="Vosolsobe S."/>
            <person name="Rombauts S."/>
            <person name="Wilhelmsson P.K.I."/>
            <person name="Janitza P."/>
            <person name="Kern R."/>
            <person name="Heyl A."/>
            <person name="Rumpler F."/>
            <person name="Villalobos L.I.A.C."/>
            <person name="Clay J.M."/>
            <person name="Skokan R."/>
            <person name="Toyoda A."/>
            <person name="Suzuki Y."/>
            <person name="Kagoshima H."/>
            <person name="Schijlen E."/>
            <person name="Tajeshwar N."/>
            <person name="Catarino B."/>
            <person name="Hetherington A.J."/>
            <person name="Saltykova A."/>
            <person name="Bonnot C."/>
            <person name="Breuninger H."/>
            <person name="Symeonidi A."/>
            <person name="Radhakrishnan G.V."/>
            <person name="Van Nieuwerburgh F."/>
            <person name="Deforce D."/>
            <person name="Chang C."/>
            <person name="Karol K.G."/>
            <person name="Hedrich R."/>
            <person name="Ulvskov P."/>
            <person name="Glockner G."/>
            <person name="Delwiche C.F."/>
            <person name="Petrasek J."/>
            <person name="Van de Peer Y."/>
            <person name="Friml J."/>
            <person name="Beilby M."/>
            <person name="Dolan L."/>
            <person name="Kohara Y."/>
            <person name="Sugano S."/>
            <person name="Fujiyama A."/>
            <person name="Delaux P.-M."/>
            <person name="Quint M."/>
            <person name="TheiBen G."/>
            <person name="Hagemann M."/>
            <person name="Harholt J."/>
            <person name="Dunand C."/>
            <person name="Zachgo S."/>
            <person name="Langdale J."/>
            <person name="Maumus F."/>
            <person name="Straeten D.V.D."/>
            <person name="Gould S.B."/>
            <person name="Rensing S.A."/>
        </authorList>
    </citation>
    <scope>NUCLEOTIDE SEQUENCE [LARGE SCALE GENOMIC DNA]</scope>
    <source>
        <strain evidence="1 2">S276</strain>
    </source>
</reference>
<protein>
    <submittedName>
        <fullName evidence="1">Uncharacterized protein</fullName>
    </submittedName>
</protein>
<proteinExistence type="predicted"/>